<dbReference type="OrthoDB" id="9800461at2"/>
<reference evidence="1 2" key="1">
    <citation type="submission" date="2019-04" db="EMBL/GenBank/DDBJ databases">
        <title>Pedobacter sp. RP-3-22 sp. nov., isolated from Arctic soil.</title>
        <authorList>
            <person name="Dahal R.H."/>
            <person name="Kim D.-U."/>
        </authorList>
    </citation>
    <scope>NUCLEOTIDE SEQUENCE [LARGE SCALE GENOMIC DNA]</scope>
    <source>
        <strain evidence="1 2">RP-3-22</strain>
    </source>
</reference>
<organism evidence="1 2">
    <name type="scientific">Pedobacter polaris</name>
    <dbReference type="NCBI Taxonomy" id="2571273"/>
    <lineage>
        <taxon>Bacteria</taxon>
        <taxon>Pseudomonadati</taxon>
        <taxon>Bacteroidota</taxon>
        <taxon>Sphingobacteriia</taxon>
        <taxon>Sphingobacteriales</taxon>
        <taxon>Sphingobacteriaceae</taxon>
        <taxon>Pedobacter</taxon>
    </lineage>
</organism>
<comment type="caution">
    <text evidence="1">The sequence shown here is derived from an EMBL/GenBank/DDBJ whole genome shotgun (WGS) entry which is preliminary data.</text>
</comment>
<dbReference type="AlphaFoldDB" id="A0A4U1CVG0"/>
<proteinExistence type="predicted"/>
<dbReference type="Proteomes" id="UP000309488">
    <property type="component" value="Unassembled WGS sequence"/>
</dbReference>
<evidence type="ECO:0000313" key="1">
    <source>
        <dbReference type="EMBL" id="TKC10179.1"/>
    </source>
</evidence>
<evidence type="ECO:0000313" key="2">
    <source>
        <dbReference type="Proteomes" id="UP000309488"/>
    </source>
</evidence>
<gene>
    <name evidence="1" type="ORF">FA048_08250</name>
</gene>
<name>A0A4U1CVG0_9SPHI</name>
<dbReference type="EMBL" id="SWBR01000002">
    <property type="protein sequence ID" value="TKC10179.1"/>
    <property type="molecule type" value="Genomic_DNA"/>
</dbReference>
<sequence>MNSIMENKLLKKLQIKSGFKIKVLNAPENFPVIIGDLPTDIEFSFNDKIGFEALLIFAINKVDLLAALKAEEINAKTICWILYPKAKTKLASDLNLMQSWEDLKTFNFTPCGSAAIDEIWTALRIKPETEMKRSGLGNTEIANSEYGNYVDVVNKIITLPEDLAIELNKHLSAFQFYQQLSYSNRKEYVLWVVSAKQEKTRLDRIEKAVQKLSVGKKNPSEK</sequence>
<keyword evidence="2" id="KW-1185">Reference proteome</keyword>
<accession>A0A4U1CVG0</accession>
<evidence type="ECO:0008006" key="3">
    <source>
        <dbReference type="Google" id="ProtNLM"/>
    </source>
</evidence>
<protein>
    <recommendedName>
        <fullName evidence="3">YdeI/OmpD-associated family protein</fullName>
    </recommendedName>
</protein>
<dbReference type="Pfam" id="PF13376">
    <property type="entry name" value="OmdA"/>
    <property type="match status" value="1"/>
</dbReference>